<name>A0A5C6AQ91_9BACT</name>
<dbReference type="RefSeq" id="WP_146576881.1">
    <property type="nucleotide sequence ID" value="NZ_SJPM01000002.1"/>
</dbReference>
<evidence type="ECO:0000313" key="2">
    <source>
        <dbReference type="Proteomes" id="UP000316213"/>
    </source>
</evidence>
<dbReference type="NCBIfam" id="TIGR00266">
    <property type="entry name" value="TIGR00266 family protein"/>
    <property type="match status" value="1"/>
</dbReference>
<gene>
    <name evidence="1" type="ORF">Pla100_13460</name>
</gene>
<sequence>MHHELLARPAMSVAKLTLQAGESVTCEVGAMIAMSSGFTVETTSRNRGSGGGGIMKGIKRMFAGENFFLNHFTATAANQTLIIGPGLLGDIMHYPMTGGNLIVQGSSWLASATGVEIDATWQGLGKALFSGEGMFWVKCSGRGDLLLSSFGAIYPVDVNGEYVVDTGHIVAFDETLQFKIGKAGKSLVGSILGGEGLVCKFSGQGRLYCQSHNPPSFGKLLGPKLRPR</sequence>
<evidence type="ECO:0008006" key="3">
    <source>
        <dbReference type="Google" id="ProtNLM"/>
    </source>
</evidence>
<dbReference type="PANTHER" id="PTHR43657:SF1">
    <property type="entry name" value="ALTERED INHERITANCE OF MITOCHONDRIA PROTEIN 24, MITOCHONDRIAL"/>
    <property type="match status" value="1"/>
</dbReference>
<dbReference type="PANTHER" id="PTHR43657">
    <property type="entry name" value="TRYPTOPHAN RNA-BINDING ATTENUATOR PROTEIN-LIKE PROTEIN"/>
    <property type="match status" value="1"/>
</dbReference>
<dbReference type="Gene3D" id="3.60.160.10">
    <property type="entry name" value="Mitochondrial biogenesis AIM24"/>
    <property type="match status" value="1"/>
</dbReference>
<evidence type="ECO:0000313" key="1">
    <source>
        <dbReference type="EMBL" id="TWU01611.1"/>
    </source>
</evidence>
<dbReference type="OrthoDB" id="9779518at2"/>
<proteinExistence type="predicted"/>
<dbReference type="EMBL" id="SJPM01000002">
    <property type="protein sequence ID" value="TWU01611.1"/>
    <property type="molecule type" value="Genomic_DNA"/>
</dbReference>
<dbReference type="AlphaFoldDB" id="A0A5C6AQ91"/>
<dbReference type="Pfam" id="PF01987">
    <property type="entry name" value="AIM24"/>
    <property type="match status" value="1"/>
</dbReference>
<comment type="caution">
    <text evidence="1">The sequence shown here is derived from an EMBL/GenBank/DDBJ whole genome shotgun (WGS) entry which is preliminary data.</text>
</comment>
<protein>
    <recommendedName>
        <fullName evidence="3">TIGR00266 family protein</fullName>
    </recommendedName>
</protein>
<dbReference type="Proteomes" id="UP000316213">
    <property type="component" value="Unassembled WGS sequence"/>
</dbReference>
<dbReference type="InterPro" id="IPR016031">
    <property type="entry name" value="Trp_RNA-bd_attenuator-like_dom"/>
</dbReference>
<reference evidence="1 2" key="1">
    <citation type="submission" date="2019-02" db="EMBL/GenBank/DDBJ databases">
        <title>Deep-cultivation of Planctomycetes and their phenomic and genomic characterization uncovers novel biology.</title>
        <authorList>
            <person name="Wiegand S."/>
            <person name="Jogler M."/>
            <person name="Boedeker C."/>
            <person name="Pinto D."/>
            <person name="Vollmers J."/>
            <person name="Rivas-Marin E."/>
            <person name="Kohn T."/>
            <person name="Peeters S.H."/>
            <person name="Heuer A."/>
            <person name="Rast P."/>
            <person name="Oberbeckmann S."/>
            <person name="Bunk B."/>
            <person name="Jeske O."/>
            <person name="Meyerdierks A."/>
            <person name="Storesund J.E."/>
            <person name="Kallscheuer N."/>
            <person name="Luecker S."/>
            <person name="Lage O.M."/>
            <person name="Pohl T."/>
            <person name="Merkel B.J."/>
            <person name="Hornburger P."/>
            <person name="Mueller R.-W."/>
            <person name="Bruemmer F."/>
            <person name="Labrenz M."/>
            <person name="Spormann A.M."/>
            <person name="Op Den Camp H."/>
            <person name="Overmann J."/>
            <person name="Amann R."/>
            <person name="Jetten M.S.M."/>
            <person name="Mascher T."/>
            <person name="Medema M.H."/>
            <person name="Devos D.P."/>
            <person name="Kaster A.-K."/>
            <person name="Ovreas L."/>
            <person name="Rohde M."/>
            <person name="Galperin M.Y."/>
            <person name="Jogler C."/>
        </authorList>
    </citation>
    <scope>NUCLEOTIDE SEQUENCE [LARGE SCALE GENOMIC DNA]</scope>
    <source>
        <strain evidence="1 2">Pla100</strain>
    </source>
</reference>
<accession>A0A5C6AQ91</accession>
<dbReference type="SUPFAM" id="SSF51219">
    <property type="entry name" value="TRAP-like"/>
    <property type="match status" value="1"/>
</dbReference>
<keyword evidence="2" id="KW-1185">Reference proteome</keyword>
<organism evidence="1 2">
    <name type="scientific">Neorhodopirellula pilleata</name>
    <dbReference type="NCBI Taxonomy" id="2714738"/>
    <lineage>
        <taxon>Bacteria</taxon>
        <taxon>Pseudomonadati</taxon>
        <taxon>Planctomycetota</taxon>
        <taxon>Planctomycetia</taxon>
        <taxon>Pirellulales</taxon>
        <taxon>Pirellulaceae</taxon>
        <taxon>Neorhodopirellula</taxon>
    </lineage>
</organism>
<dbReference type="InterPro" id="IPR036983">
    <property type="entry name" value="AIM24_sf"/>
</dbReference>
<dbReference type="InterPro" id="IPR002838">
    <property type="entry name" value="AIM24"/>
</dbReference>